<dbReference type="PANTHER" id="PTHR43309:SF3">
    <property type="entry name" value="5-OXOPROLINASE SUBUNIT C"/>
    <property type="match status" value="1"/>
</dbReference>
<reference evidence="5 6" key="1">
    <citation type="submission" date="2020-07" db="EMBL/GenBank/DDBJ databases">
        <title>Sequencing the genomes of 1000 actinobacteria strains.</title>
        <authorList>
            <person name="Klenk H.-P."/>
        </authorList>
    </citation>
    <scope>NUCLEOTIDE SEQUENCE [LARGE SCALE GENOMIC DNA]</scope>
    <source>
        <strain evidence="5 6">DSM 19663</strain>
    </source>
</reference>
<dbReference type="Pfam" id="PF02626">
    <property type="entry name" value="CT_A_B"/>
    <property type="match status" value="1"/>
</dbReference>
<dbReference type="InterPro" id="IPR052708">
    <property type="entry name" value="PxpC"/>
</dbReference>
<dbReference type="NCBIfam" id="TIGR00724">
    <property type="entry name" value="urea_amlyse_rel"/>
    <property type="match status" value="1"/>
</dbReference>
<gene>
    <name evidence="5" type="ORF">FHX53_000936</name>
</gene>
<accession>A0A839E4Q0</accession>
<comment type="caution">
    <text evidence="5">The sequence shown here is derived from an EMBL/GenBank/DDBJ whole genome shotgun (WGS) entry which is preliminary data.</text>
</comment>
<proteinExistence type="predicted"/>
<keyword evidence="2" id="KW-0378">Hydrolase</keyword>
<dbReference type="RefSeq" id="WP_182490208.1">
    <property type="nucleotide sequence ID" value="NZ_BAAAOV010000013.1"/>
</dbReference>
<evidence type="ECO:0000313" key="5">
    <source>
        <dbReference type="EMBL" id="MBA8847351.1"/>
    </source>
</evidence>
<evidence type="ECO:0000259" key="4">
    <source>
        <dbReference type="SMART" id="SM00797"/>
    </source>
</evidence>
<feature type="domain" description="Carboxyltransferase" evidence="4">
    <location>
        <begin position="23"/>
        <end position="317"/>
    </location>
</feature>
<dbReference type="GO" id="GO:0005524">
    <property type="term" value="F:ATP binding"/>
    <property type="evidence" value="ECO:0007669"/>
    <property type="project" value="UniProtKB-KW"/>
</dbReference>
<dbReference type="SUPFAM" id="SSF50891">
    <property type="entry name" value="Cyclophilin-like"/>
    <property type="match status" value="1"/>
</dbReference>
<dbReference type="Proteomes" id="UP000585905">
    <property type="component" value="Unassembled WGS sequence"/>
</dbReference>
<dbReference type="InterPro" id="IPR003778">
    <property type="entry name" value="CT_A_B"/>
</dbReference>
<dbReference type="GO" id="GO:0016787">
    <property type="term" value="F:hydrolase activity"/>
    <property type="evidence" value="ECO:0007669"/>
    <property type="project" value="UniProtKB-KW"/>
</dbReference>
<sequence length="340" mass="36081">MMHVTAPGLRTLVQDAGRDGYYALGLPPSGALDQRSFRIANLLVGNDPGAAVLEFVFVGPAITFERDTHVAVTGATVEIAVDGVPQPLWTRLRVLAGQTLAIGPMSKGSRGYLAVRGGVDVPLQLGSRSTYETIGFGGHEGRPLVAGDRLPMGPSADVLASDTGAPSLPEELRPPLSAHVEISVVPGLCHYRFTADSVSLFFSTTFTISHEANRTGYRLTGAPMEFESRAQPFGAGDDPSNVVNLGYPLGSIQIPSGTEPICLLRDAVTGGGYVTFGTIVSSDLDRFAQLKTPDTVTFRQVSFEDALAMRRRAQSELTQIARLLGQPPHESTVPVEGELP</sequence>
<keyword evidence="6" id="KW-1185">Reference proteome</keyword>
<dbReference type="AlphaFoldDB" id="A0A839E4Q0"/>
<protein>
    <submittedName>
        <fullName evidence="5">Biotin-dependent carboxylase-like uncharacterized protein</fullName>
    </submittedName>
</protein>
<dbReference type="Gene3D" id="2.40.100.10">
    <property type="entry name" value="Cyclophilin-like"/>
    <property type="match status" value="1"/>
</dbReference>
<organism evidence="5 6">
    <name type="scientific">Microcella alkalica</name>
    <dbReference type="NCBI Taxonomy" id="355930"/>
    <lineage>
        <taxon>Bacteria</taxon>
        <taxon>Bacillati</taxon>
        <taxon>Actinomycetota</taxon>
        <taxon>Actinomycetes</taxon>
        <taxon>Micrococcales</taxon>
        <taxon>Microbacteriaceae</taxon>
        <taxon>Microcella</taxon>
    </lineage>
</organism>
<evidence type="ECO:0000256" key="2">
    <source>
        <dbReference type="ARBA" id="ARBA00022801"/>
    </source>
</evidence>
<name>A0A839E4Q0_9MICO</name>
<keyword evidence="3" id="KW-0067">ATP-binding</keyword>
<dbReference type="SMART" id="SM00797">
    <property type="entry name" value="AHS2"/>
    <property type="match status" value="1"/>
</dbReference>
<dbReference type="InterPro" id="IPR029000">
    <property type="entry name" value="Cyclophilin-like_dom_sf"/>
</dbReference>
<evidence type="ECO:0000313" key="6">
    <source>
        <dbReference type="Proteomes" id="UP000585905"/>
    </source>
</evidence>
<dbReference type="EMBL" id="JACGWX010000002">
    <property type="protein sequence ID" value="MBA8847351.1"/>
    <property type="molecule type" value="Genomic_DNA"/>
</dbReference>
<dbReference type="PANTHER" id="PTHR43309">
    <property type="entry name" value="5-OXOPROLINASE SUBUNIT C"/>
    <property type="match status" value="1"/>
</dbReference>
<evidence type="ECO:0000256" key="1">
    <source>
        <dbReference type="ARBA" id="ARBA00022741"/>
    </source>
</evidence>
<keyword evidence="1" id="KW-0547">Nucleotide-binding</keyword>
<evidence type="ECO:0000256" key="3">
    <source>
        <dbReference type="ARBA" id="ARBA00022840"/>
    </source>
</evidence>